<dbReference type="PROSITE" id="PS51910">
    <property type="entry name" value="GH18_2"/>
    <property type="match status" value="1"/>
</dbReference>
<organism evidence="3 4">
    <name type="scientific">Dialister hominis</name>
    <dbReference type="NCBI Taxonomy" id="2582419"/>
    <lineage>
        <taxon>Bacteria</taxon>
        <taxon>Bacillati</taxon>
        <taxon>Bacillota</taxon>
        <taxon>Negativicutes</taxon>
        <taxon>Veillonellales</taxon>
        <taxon>Veillonellaceae</taxon>
        <taxon>Dialister</taxon>
    </lineage>
</organism>
<dbReference type="OrthoDB" id="9775889at2"/>
<dbReference type="InterPro" id="IPR011583">
    <property type="entry name" value="Chitinase_II/V-like_cat"/>
</dbReference>
<dbReference type="RefSeq" id="WP_143332530.1">
    <property type="nucleotide sequence ID" value="NZ_AP019697.1"/>
</dbReference>
<dbReference type="GeneID" id="92716266"/>
<proteinExistence type="predicted"/>
<keyword evidence="1" id="KW-0732">Signal</keyword>
<dbReference type="Gene3D" id="3.10.50.10">
    <property type="match status" value="1"/>
</dbReference>
<dbReference type="Proteomes" id="UP000320585">
    <property type="component" value="Chromosome"/>
</dbReference>
<reference evidence="4" key="1">
    <citation type="submission" date="2019-05" db="EMBL/GenBank/DDBJ databases">
        <title>Complete genome sequencing of Dialister sp. strain 5BBH33.</title>
        <authorList>
            <person name="Sakamoto M."/>
            <person name="Murakami T."/>
            <person name="Mori H."/>
        </authorList>
    </citation>
    <scope>NUCLEOTIDE SEQUENCE [LARGE SCALE GENOMIC DNA]</scope>
    <source>
        <strain evidence="4">5BBH33</strain>
    </source>
</reference>
<feature type="chain" id="PRO_5034344502" description="GH18 domain-containing protein" evidence="1">
    <location>
        <begin position="24"/>
        <end position="477"/>
    </location>
</feature>
<gene>
    <name evidence="3" type="ORF">Dia5BBH33_10510</name>
</gene>
<accession>A0A8D5A2J4</accession>
<protein>
    <recommendedName>
        <fullName evidence="2">GH18 domain-containing protein</fullName>
    </recommendedName>
</protein>
<dbReference type="GO" id="GO:0005975">
    <property type="term" value="P:carbohydrate metabolic process"/>
    <property type="evidence" value="ECO:0007669"/>
    <property type="project" value="InterPro"/>
</dbReference>
<evidence type="ECO:0000259" key="2">
    <source>
        <dbReference type="PROSITE" id="PS51910"/>
    </source>
</evidence>
<dbReference type="KEGG" id="dho:Dia5BBH33_10510"/>
<dbReference type="PANTHER" id="PTHR46066">
    <property type="entry name" value="CHITINASE DOMAIN-CONTAINING PROTEIN 1 FAMILY MEMBER"/>
    <property type="match status" value="1"/>
</dbReference>
<dbReference type="InterPro" id="IPR001223">
    <property type="entry name" value="Glyco_hydro18_cat"/>
</dbReference>
<dbReference type="EMBL" id="AP019697">
    <property type="protein sequence ID" value="BBK25116.1"/>
    <property type="molecule type" value="Genomic_DNA"/>
</dbReference>
<dbReference type="SMART" id="SM00636">
    <property type="entry name" value="Glyco_18"/>
    <property type="match status" value="1"/>
</dbReference>
<evidence type="ECO:0000313" key="3">
    <source>
        <dbReference type="EMBL" id="BBK25116.1"/>
    </source>
</evidence>
<dbReference type="Gene3D" id="3.20.20.80">
    <property type="entry name" value="Glycosidases"/>
    <property type="match status" value="1"/>
</dbReference>
<evidence type="ECO:0000256" key="1">
    <source>
        <dbReference type="SAM" id="SignalP"/>
    </source>
</evidence>
<name>A0A8D5A2J4_9FIRM</name>
<dbReference type="PANTHER" id="PTHR46066:SF2">
    <property type="entry name" value="CHITINASE DOMAIN-CONTAINING PROTEIN 1"/>
    <property type="match status" value="1"/>
</dbReference>
<dbReference type="InterPro" id="IPR017853">
    <property type="entry name" value="GH"/>
</dbReference>
<dbReference type="SUPFAM" id="SSF51445">
    <property type="entry name" value="(Trans)glycosidases"/>
    <property type="match status" value="1"/>
</dbReference>
<dbReference type="InterPro" id="IPR029070">
    <property type="entry name" value="Chitinase_insertion_sf"/>
</dbReference>
<keyword evidence="4" id="KW-1185">Reference proteome</keyword>
<evidence type="ECO:0000313" key="4">
    <source>
        <dbReference type="Proteomes" id="UP000320585"/>
    </source>
</evidence>
<dbReference type="AlphaFoldDB" id="A0A8D5A2J4"/>
<dbReference type="Pfam" id="PF00704">
    <property type="entry name" value="Glyco_hydro_18"/>
    <property type="match status" value="1"/>
</dbReference>
<feature type="domain" description="GH18" evidence="2">
    <location>
        <begin position="135"/>
        <end position="444"/>
    </location>
</feature>
<feature type="signal peptide" evidence="1">
    <location>
        <begin position="1"/>
        <end position="23"/>
    </location>
</feature>
<sequence length="477" mass="54363">MNLSLKVLAAGMLLLMLPVHSWADDPNTKIKVSGAKNVTVLLNEGVLYASPNTFELGKKWDVSEEKNKIYVKLKSGAGRQESVQIPSKIISGKPYVDFGYFAGQSGITYKYDEKHKKITLKKESRDSGKKEEKKSRQVIIWDPEHEFSTSSIKDAGKDNAIIISPTWGSYKDVSQNDFVPDLVYLKGIKDNGFNVLPLIHNDFDIPGTSAFMHDSKMQEKLISRIDAISEVYDLGGYNIDFENMKQEDKNLYTDLIKKLSGAMHEQGKMVTVDVTVYNEWSPTWSLCYDRENLAKAADYLVIMGYDETPGNSTVPGSVASYSWLDDSIKVLKKSVPGEKMILGLPLYTRVWVNESGRWKSRVLTLKYTDQFISRHKLRPVWNDEEKQYTSSWKEKGTAYKTWLEDAKSLEDKMSLVGKYGLGGTAFWRYGFEAENTFSELLNVKENQEKNGKIDIDNFSLHDYLAEKKQKLQEMQEQ</sequence>
<dbReference type="GO" id="GO:0008061">
    <property type="term" value="F:chitin binding"/>
    <property type="evidence" value="ECO:0007669"/>
    <property type="project" value="InterPro"/>
</dbReference>